<dbReference type="InterPro" id="IPR050131">
    <property type="entry name" value="Peptidase_S8_subtilisin-like"/>
</dbReference>
<sequence>MKHTLHRIILVLFVLGIALVASTTTVPAASTVSDSGTSNPLTDRVIVRVRDEAGVQAQLAADPTTFADALGTRVQASLTYVRPFDATTHILAVTGVTTQASFDRLLQRLAQDAQVEAVAPDTRIFAQIEPQDPGYQRYGWSFKPVTPDNYGANLPPAWTVTTGSPNIVIGIIDTGILLNHEDLAGRQISGNPGYDVIDDTAVAGDGTGRDADPSDPGDYVTEAEAASGPLEGCDVVNSSWHGSHVAGTIGAQANNDRGPAGVNWVSPMLHVRTLGKCGGYISDVLDGLLWAAGEPVVGLPLNPNPVQVANMSLGGGGTCSSFIQDIINRVVQRGVVVVVAAGNQNRNVSETIPANCNGVISVAATAQSGDRASYSNYGNLITLAAPGGDRNYDNAIYSTINSGLRGPEADAYGFYQGTSMAAPHVAGIVSLMLSLNPLLTPAEVRAILEATVTPFPAGSTCIGKCGAGIINAGQAVEAVARQVRRVSFTTEQSSTREGSSVTVTLRLNLPAAEPVIIPLTIGGEAQPDDYTLNPPQALFPAGATETQIVVAARTDTLQEPSETLILGLQSTAQATPSAPMQHTVTIEDVPVEPAITVTPASLAFGDHQVDTTSALQRIEIQNSGSATLVLQSLEVSGAFQREGGDCPELFPADLAEGSSCSVDLVFSPTRIGLHTGRLTVSSNATDRPTSIALSGRGAVPALGYTPTWVHIGEAFVPQLVTITNPGRAPLVINSLTISDTFARLDGSCATTWPATLAPGAHCTLQITPVVTSATSYSGTLSIASNVPGGPYVIDLSGGELISPTHTALISTTALSITDTMVTMEATLQRTAAITEALSVAYRVTGERPDGQGNLVLARAMVTFAPEATEATLRLTFDRFSLYGVRTLLLELGEPALERDAGTRAQLALPLEEAFVFLPLIR</sequence>
<dbReference type="Pfam" id="PF03160">
    <property type="entry name" value="Calx-beta"/>
    <property type="match status" value="1"/>
</dbReference>
<keyword evidence="5 8" id="KW-0378">Hydrolase</keyword>
<dbReference type="PROSITE" id="PS00137">
    <property type="entry name" value="SUBTILASE_HIS"/>
    <property type="match status" value="1"/>
</dbReference>
<evidence type="ECO:0000256" key="6">
    <source>
        <dbReference type="ARBA" id="ARBA00022825"/>
    </source>
</evidence>
<feature type="active site" description="Charge relay system" evidence="8">
    <location>
        <position position="241"/>
    </location>
</feature>
<evidence type="ECO:0000259" key="11">
    <source>
        <dbReference type="Pfam" id="PF00082"/>
    </source>
</evidence>
<dbReference type="PANTHER" id="PTHR43806">
    <property type="entry name" value="PEPTIDASE S8"/>
    <property type="match status" value="1"/>
</dbReference>
<comment type="similarity">
    <text evidence="1 8 9">Belongs to the peptidase S8 family.</text>
</comment>
<keyword evidence="4" id="KW-0677">Repeat</keyword>
<keyword evidence="3 10" id="KW-0732">Signal</keyword>
<feature type="domain" description="Peptidase S8/S53" evidence="11">
    <location>
        <begin position="166"/>
        <end position="454"/>
    </location>
</feature>
<dbReference type="Gene3D" id="2.60.40.2030">
    <property type="match status" value="1"/>
</dbReference>
<feature type="signal peptide" evidence="10">
    <location>
        <begin position="1"/>
        <end position="28"/>
    </location>
</feature>
<evidence type="ECO:0000313" key="13">
    <source>
        <dbReference type="EMBL" id="MBP1466433.1"/>
    </source>
</evidence>
<feature type="chain" id="PRO_5045285782" evidence="10">
    <location>
        <begin position="29"/>
        <end position="921"/>
    </location>
</feature>
<proteinExistence type="inferred from homology"/>
<evidence type="ECO:0000256" key="8">
    <source>
        <dbReference type="PROSITE-ProRule" id="PRU01240"/>
    </source>
</evidence>
<dbReference type="Gene3D" id="2.60.40.10">
    <property type="entry name" value="Immunoglobulins"/>
    <property type="match status" value="2"/>
</dbReference>
<keyword evidence="7" id="KW-0106">Calcium</keyword>
<dbReference type="PROSITE" id="PS00138">
    <property type="entry name" value="SUBTILASE_SER"/>
    <property type="match status" value="1"/>
</dbReference>
<comment type="caution">
    <text evidence="13">The sequence shown here is derived from an EMBL/GenBank/DDBJ whole genome shotgun (WGS) entry which is preliminary data.</text>
</comment>
<dbReference type="SUPFAM" id="SSF141072">
    <property type="entry name" value="CalX-like"/>
    <property type="match status" value="1"/>
</dbReference>
<dbReference type="InterPro" id="IPR036852">
    <property type="entry name" value="Peptidase_S8/S53_dom_sf"/>
</dbReference>
<keyword evidence="14" id="KW-1185">Reference proteome</keyword>
<feature type="active site" description="Charge relay system" evidence="8">
    <location>
        <position position="173"/>
    </location>
</feature>
<dbReference type="Gene3D" id="3.40.50.200">
    <property type="entry name" value="Peptidase S8/S53 domain"/>
    <property type="match status" value="1"/>
</dbReference>
<dbReference type="PROSITE" id="PS00136">
    <property type="entry name" value="SUBTILASE_ASP"/>
    <property type="match status" value="1"/>
</dbReference>
<dbReference type="InterPro" id="IPR003644">
    <property type="entry name" value="Calx_beta"/>
</dbReference>
<keyword evidence="2 8" id="KW-0645">Protease</keyword>
<dbReference type="InterPro" id="IPR022398">
    <property type="entry name" value="Peptidase_S8_His-AS"/>
</dbReference>
<reference evidence="13 14" key="1">
    <citation type="submission" date="2021-03" db="EMBL/GenBank/DDBJ databases">
        <authorList>
            <person name="Grouzdev D.S."/>
        </authorList>
    </citation>
    <scope>NUCLEOTIDE SEQUENCE [LARGE SCALE GENOMIC DNA]</scope>
    <source>
        <strain evidence="13 14">M50-1</strain>
    </source>
</reference>
<evidence type="ECO:0000256" key="3">
    <source>
        <dbReference type="ARBA" id="ARBA00022729"/>
    </source>
</evidence>
<evidence type="ECO:0000256" key="1">
    <source>
        <dbReference type="ARBA" id="ARBA00011073"/>
    </source>
</evidence>
<dbReference type="InterPro" id="IPR015500">
    <property type="entry name" value="Peptidase_S8_subtilisin-rel"/>
</dbReference>
<evidence type="ECO:0000256" key="10">
    <source>
        <dbReference type="SAM" id="SignalP"/>
    </source>
</evidence>
<dbReference type="RefSeq" id="WP_135478427.1">
    <property type="nucleotide sequence ID" value="NZ_SIJK02000019.1"/>
</dbReference>
<evidence type="ECO:0000256" key="9">
    <source>
        <dbReference type="RuleBase" id="RU003355"/>
    </source>
</evidence>
<evidence type="ECO:0000256" key="7">
    <source>
        <dbReference type="ARBA" id="ARBA00022837"/>
    </source>
</evidence>
<dbReference type="Pfam" id="PF00082">
    <property type="entry name" value="Peptidase_S8"/>
    <property type="match status" value="1"/>
</dbReference>
<organism evidence="13 14">
    <name type="scientific">Candidatus Chloroploca mongolica</name>
    <dbReference type="NCBI Taxonomy" id="2528176"/>
    <lineage>
        <taxon>Bacteria</taxon>
        <taxon>Bacillati</taxon>
        <taxon>Chloroflexota</taxon>
        <taxon>Chloroflexia</taxon>
        <taxon>Chloroflexales</taxon>
        <taxon>Chloroflexineae</taxon>
        <taxon>Oscillochloridaceae</taxon>
        <taxon>Candidatus Chloroploca</taxon>
    </lineage>
</organism>
<dbReference type="InterPro" id="IPR034176">
    <property type="entry name" value="Peptidases_S8_13"/>
</dbReference>
<accession>A0ABS4DAF2</accession>
<evidence type="ECO:0000313" key="14">
    <source>
        <dbReference type="Proteomes" id="UP001193081"/>
    </source>
</evidence>
<dbReference type="InterPro" id="IPR023827">
    <property type="entry name" value="Peptidase_S8_Asp-AS"/>
</dbReference>
<dbReference type="PANTHER" id="PTHR43806:SF11">
    <property type="entry name" value="CEREVISIN-RELATED"/>
    <property type="match status" value="1"/>
</dbReference>
<gene>
    <name evidence="13" type="ORF">EYB53_012030</name>
</gene>
<evidence type="ECO:0000256" key="5">
    <source>
        <dbReference type="ARBA" id="ARBA00022801"/>
    </source>
</evidence>
<evidence type="ECO:0000256" key="2">
    <source>
        <dbReference type="ARBA" id="ARBA00022670"/>
    </source>
</evidence>
<dbReference type="SUPFAM" id="SSF52743">
    <property type="entry name" value="Subtilisin-like"/>
    <property type="match status" value="1"/>
</dbReference>
<keyword evidence="6 8" id="KW-0720">Serine protease</keyword>
<dbReference type="InterPro" id="IPR013783">
    <property type="entry name" value="Ig-like_fold"/>
</dbReference>
<dbReference type="PROSITE" id="PS51892">
    <property type="entry name" value="SUBTILASE"/>
    <property type="match status" value="1"/>
</dbReference>
<feature type="domain" description="Calx-beta" evidence="12">
    <location>
        <begin position="484"/>
        <end position="588"/>
    </location>
</feature>
<dbReference type="EMBL" id="SIJK02000019">
    <property type="protein sequence ID" value="MBP1466433.1"/>
    <property type="molecule type" value="Genomic_DNA"/>
</dbReference>
<dbReference type="PRINTS" id="PR00723">
    <property type="entry name" value="SUBTILISIN"/>
</dbReference>
<dbReference type="Proteomes" id="UP001193081">
    <property type="component" value="Unassembled WGS sequence"/>
</dbReference>
<feature type="active site" description="Charge relay system" evidence="8">
    <location>
        <position position="419"/>
    </location>
</feature>
<dbReference type="InterPro" id="IPR000209">
    <property type="entry name" value="Peptidase_S8/S53_dom"/>
</dbReference>
<evidence type="ECO:0000256" key="4">
    <source>
        <dbReference type="ARBA" id="ARBA00022737"/>
    </source>
</evidence>
<name>A0ABS4DAF2_9CHLR</name>
<dbReference type="CDD" id="cd07496">
    <property type="entry name" value="Peptidases_S8_13"/>
    <property type="match status" value="1"/>
</dbReference>
<dbReference type="InterPro" id="IPR038081">
    <property type="entry name" value="CalX-like_sf"/>
</dbReference>
<dbReference type="InterPro" id="IPR023828">
    <property type="entry name" value="Peptidase_S8_Ser-AS"/>
</dbReference>
<protein>
    <submittedName>
        <fullName evidence="13">S8 family serine peptidase</fullName>
    </submittedName>
</protein>
<evidence type="ECO:0000259" key="12">
    <source>
        <dbReference type="Pfam" id="PF03160"/>
    </source>
</evidence>